<accession>X0XAT0</accession>
<feature type="non-terminal residue" evidence="1">
    <location>
        <position position="104"/>
    </location>
</feature>
<sequence>MVKDIVRNYNGEARAGTFLIAQGFERDHFKLMRLVEKYEVRFLRLDNKRLSKSLIMQSVSAKKAGRPVKEYLLNEGQVIFLGTLFRNTNDIVLDFKETRANSGL</sequence>
<name>X0XAT0_9ZZZZ</name>
<gene>
    <name evidence="1" type="ORF">S01H1_69491</name>
</gene>
<dbReference type="AlphaFoldDB" id="X0XAT0"/>
<dbReference type="EMBL" id="BARS01046146">
    <property type="protein sequence ID" value="GAG40190.1"/>
    <property type="molecule type" value="Genomic_DNA"/>
</dbReference>
<protein>
    <submittedName>
        <fullName evidence="1">Uncharacterized protein</fullName>
    </submittedName>
</protein>
<organism evidence="1">
    <name type="scientific">marine sediment metagenome</name>
    <dbReference type="NCBI Taxonomy" id="412755"/>
    <lineage>
        <taxon>unclassified sequences</taxon>
        <taxon>metagenomes</taxon>
        <taxon>ecological metagenomes</taxon>
    </lineage>
</organism>
<comment type="caution">
    <text evidence="1">The sequence shown here is derived from an EMBL/GenBank/DDBJ whole genome shotgun (WGS) entry which is preliminary data.</text>
</comment>
<proteinExistence type="predicted"/>
<reference evidence="1" key="1">
    <citation type="journal article" date="2014" name="Front. Microbiol.">
        <title>High frequency of phylogenetically diverse reductive dehalogenase-homologous genes in deep subseafloor sedimentary metagenomes.</title>
        <authorList>
            <person name="Kawai M."/>
            <person name="Futagami T."/>
            <person name="Toyoda A."/>
            <person name="Takaki Y."/>
            <person name="Nishi S."/>
            <person name="Hori S."/>
            <person name="Arai W."/>
            <person name="Tsubouchi T."/>
            <person name="Morono Y."/>
            <person name="Uchiyama I."/>
            <person name="Ito T."/>
            <person name="Fujiyama A."/>
            <person name="Inagaki F."/>
            <person name="Takami H."/>
        </authorList>
    </citation>
    <scope>NUCLEOTIDE SEQUENCE</scope>
    <source>
        <strain evidence="1">Expedition CK06-06</strain>
    </source>
</reference>
<evidence type="ECO:0000313" key="1">
    <source>
        <dbReference type="EMBL" id="GAG40190.1"/>
    </source>
</evidence>